<evidence type="ECO:0000313" key="2">
    <source>
        <dbReference type="EMBL" id="GAA2873363.1"/>
    </source>
</evidence>
<dbReference type="InterPro" id="IPR012664">
    <property type="entry name" value="CHP02452"/>
</dbReference>
<dbReference type="InterPro" id="IPR043472">
    <property type="entry name" value="Macro_dom-like"/>
</dbReference>
<evidence type="ECO:0000259" key="1">
    <source>
        <dbReference type="Pfam" id="PF10021"/>
    </source>
</evidence>
<evidence type="ECO:0000313" key="3">
    <source>
        <dbReference type="Proteomes" id="UP001500831"/>
    </source>
</evidence>
<dbReference type="RefSeq" id="WP_344972349.1">
    <property type="nucleotide sequence ID" value="NZ_BAAAVI010000022.1"/>
</dbReference>
<dbReference type="Proteomes" id="UP001500831">
    <property type="component" value="Unassembled WGS sequence"/>
</dbReference>
<dbReference type="Pfam" id="PF10021">
    <property type="entry name" value="PARG_cat_microb"/>
    <property type="match status" value="1"/>
</dbReference>
<reference evidence="2 3" key="1">
    <citation type="journal article" date="2019" name="Int. J. Syst. Evol. Microbiol.">
        <title>The Global Catalogue of Microorganisms (GCM) 10K type strain sequencing project: providing services to taxonomists for standard genome sequencing and annotation.</title>
        <authorList>
            <consortium name="The Broad Institute Genomics Platform"/>
            <consortium name="The Broad Institute Genome Sequencing Center for Infectious Disease"/>
            <person name="Wu L."/>
            <person name="Ma J."/>
        </authorList>
    </citation>
    <scope>NUCLEOTIDE SEQUENCE [LARGE SCALE GENOMIC DNA]</scope>
    <source>
        <strain evidence="2 3">JCM 6242</strain>
    </source>
</reference>
<organism evidence="2 3">
    <name type="scientific">Streptosporangium fragile</name>
    <dbReference type="NCBI Taxonomy" id="46186"/>
    <lineage>
        <taxon>Bacteria</taxon>
        <taxon>Bacillati</taxon>
        <taxon>Actinomycetota</taxon>
        <taxon>Actinomycetes</taxon>
        <taxon>Streptosporangiales</taxon>
        <taxon>Streptosporangiaceae</taxon>
        <taxon>Streptosporangium</taxon>
    </lineage>
</organism>
<protein>
    <submittedName>
        <fullName evidence="2">TIGR02452 family protein</fullName>
    </submittedName>
</protein>
<keyword evidence="3" id="KW-1185">Reference proteome</keyword>
<dbReference type="PIRSF" id="PIRSF014899">
    <property type="entry name" value="UCP014899"/>
    <property type="match status" value="1"/>
</dbReference>
<dbReference type="NCBIfam" id="TIGR02452">
    <property type="entry name" value="TIGR02452 family protein"/>
    <property type="match status" value="1"/>
</dbReference>
<dbReference type="PANTHER" id="PTHR35596">
    <property type="entry name" value="DUF2263 DOMAIN-CONTAINING PROTEIN"/>
    <property type="match status" value="1"/>
</dbReference>
<accession>A0ABN3VXF9</accession>
<proteinExistence type="predicted"/>
<dbReference type="PANTHER" id="PTHR35596:SF1">
    <property type="entry name" value="MICROBIAL-TYPE PARG CATALYTIC DOMAIN-CONTAINING PROTEIN"/>
    <property type="match status" value="1"/>
</dbReference>
<dbReference type="EMBL" id="BAAAVI010000022">
    <property type="protein sequence ID" value="GAA2873363.1"/>
    <property type="molecule type" value="Genomic_DNA"/>
</dbReference>
<sequence>MRDARRRIAEETVGILDRGWYDHPERGRVTITEEVAAAVAGTRLWTPGELRRLRPRPPSVATSVEVTNETSLSAARRLAAAGDAVGCLNFASAKNPGGGFLKGAEAQEETLARASGLYACLAGVPVFYAFHRAQADPLYSHHAIFSPAVPVFRDDRGDLLSRPYPVSFVTSAAPNAGAVDEGDPRRDLLAEVLSERAAGVLALFADAGTRGIVLGAWGCGVFRNSPEQVAAVFAAHLGPGGAFHGSFERVVFAVLDRAPGTPTYGAFAKAF</sequence>
<dbReference type="InterPro" id="IPR019261">
    <property type="entry name" value="PARG_cat_microbial"/>
</dbReference>
<dbReference type="Gene3D" id="3.40.220.10">
    <property type="entry name" value="Leucine Aminopeptidase, subunit E, domain 1"/>
    <property type="match status" value="1"/>
</dbReference>
<dbReference type="SUPFAM" id="SSF52949">
    <property type="entry name" value="Macro domain-like"/>
    <property type="match status" value="1"/>
</dbReference>
<comment type="caution">
    <text evidence="2">The sequence shown here is derived from an EMBL/GenBank/DDBJ whole genome shotgun (WGS) entry which is preliminary data.</text>
</comment>
<gene>
    <name evidence="2" type="ORF">GCM10010517_33880</name>
</gene>
<feature type="domain" description="Microbial-type PARG catalytic" evidence="1">
    <location>
        <begin position="9"/>
        <end position="154"/>
    </location>
</feature>
<name>A0ABN3VXF9_9ACTN</name>